<comment type="catalytic activity">
    <reaction evidence="8 9">
        <text>L-kynurenine + NADPH + O2 + H(+) = 3-hydroxy-L-kynurenine + NADP(+) + H2O</text>
        <dbReference type="Rhea" id="RHEA:20545"/>
        <dbReference type="ChEBI" id="CHEBI:15377"/>
        <dbReference type="ChEBI" id="CHEBI:15378"/>
        <dbReference type="ChEBI" id="CHEBI:15379"/>
        <dbReference type="ChEBI" id="CHEBI:57783"/>
        <dbReference type="ChEBI" id="CHEBI:57959"/>
        <dbReference type="ChEBI" id="CHEBI:58125"/>
        <dbReference type="ChEBI" id="CHEBI:58349"/>
        <dbReference type="EC" id="1.14.13.9"/>
    </reaction>
</comment>
<dbReference type="InterPro" id="IPR002938">
    <property type="entry name" value="FAD-bd"/>
</dbReference>
<keyword evidence="2 9" id="KW-0285">Flavoprotein</keyword>
<protein>
    <recommendedName>
        <fullName evidence="9">Kynurenine 3-monooxygenase</fullName>
        <ecNumber evidence="9">1.14.13.9</ecNumber>
    </recommendedName>
    <alternativeName>
        <fullName evidence="9">Kynurenine 3-hydroxylase</fullName>
    </alternativeName>
</protein>
<dbReference type="Pfam" id="PF01494">
    <property type="entry name" value="FAD_binding_3"/>
    <property type="match status" value="1"/>
</dbReference>
<evidence type="ECO:0000313" key="12">
    <source>
        <dbReference type="Proteomes" id="UP001252186"/>
    </source>
</evidence>
<keyword evidence="6 9" id="KW-0560">Oxidoreductase</keyword>
<dbReference type="Gene3D" id="3.50.50.60">
    <property type="entry name" value="FAD/NAD(P)-binding domain"/>
    <property type="match status" value="1"/>
</dbReference>
<evidence type="ECO:0000256" key="5">
    <source>
        <dbReference type="ARBA" id="ARBA00022857"/>
    </source>
</evidence>
<comment type="similarity">
    <text evidence="9">Belongs to the aromatic-ring hydroxylase family. KMO subfamily.</text>
</comment>
<name>A0ABU2Y3U8_9FLAO</name>
<accession>A0ABU2Y3U8</accession>
<dbReference type="SUPFAM" id="SSF51905">
    <property type="entry name" value="FAD/NAD(P)-binding domain"/>
    <property type="match status" value="1"/>
</dbReference>
<feature type="domain" description="FAD-binding" evidence="10">
    <location>
        <begin position="7"/>
        <end position="357"/>
    </location>
</feature>
<keyword evidence="7 9" id="KW-0503">Monooxygenase</keyword>
<comment type="function">
    <text evidence="9">Catalyzes the hydroxylation of L-kynurenine (L-Kyn) to form 3-hydroxy-L-kynurenine (L-3OHKyn). Required for synthesis of quinolinic acid.</text>
</comment>
<evidence type="ECO:0000313" key="11">
    <source>
        <dbReference type="EMBL" id="MDT0552377.1"/>
    </source>
</evidence>
<evidence type="ECO:0000256" key="8">
    <source>
        <dbReference type="ARBA" id="ARBA00047818"/>
    </source>
</evidence>
<evidence type="ECO:0000256" key="1">
    <source>
        <dbReference type="ARBA" id="ARBA00001974"/>
    </source>
</evidence>
<keyword evidence="5 9" id="KW-0521">NADP</keyword>
<dbReference type="EC" id="1.14.13.9" evidence="9"/>
<keyword evidence="3 9" id="KW-0662">Pyridine nucleotide biosynthesis</keyword>
<dbReference type="PANTHER" id="PTHR46028:SF2">
    <property type="entry name" value="KYNURENINE 3-MONOOXYGENASE"/>
    <property type="match status" value="1"/>
</dbReference>
<organism evidence="11 12">
    <name type="scientific">Urechidicola vernalis</name>
    <dbReference type="NCBI Taxonomy" id="3075600"/>
    <lineage>
        <taxon>Bacteria</taxon>
        <taxon>Pseudomonadati</taxon>
        <taxon>Bacteroidota</taxon>
        <taxon>Flavobacteriia</taxon>
        <taxon>Flavobacteriales</taxon>
        <taxon>Flavobacteriaceae</taxon>
        <taxon>Urechidicola</taxon>
    </lineage>
</organism>
<evidence type="ECO:0000256" key="6">
    <source>
        <dbReference type="ARBA" id="ARBA00023002"/>
    </source>
</evidence>
<dbReference type="PRINTS" id="PR00420">
    <property type="entry name" value="RNGMNOXGNASE"/>
</dbReference>
<dbReference type="InterPro" id="IPR036188">
    <property type="entry name" value="FAD/NAD-bd_sf"/>
</dbReference>
<keyword evidence="12" id="KW-1185">Reference proteome</keyword>
<dbReference type="RefSeq" id="WP_311592236.1">
    <property type="nucleotide sequence ID" value="NZ_JAVRHV010000001.1"/>
</dbReference>
<evidence type="ECO:0000259" key="10">
    <source>
        <dbReference type="Pfam" id="PF01494"/>
    </source>
</evidence>
<comment type="cofactor">
    <cofactor evidence="1 9">
        <name>FAD</name>
        <dbReference type="ChEBI" id="CHEBI:57692"/>
    </cofactor>
</comment>
<dbReference type="EMBL" id="JAVRHV010000001">
    <property type="protein sequence ID" value="MDT0552377.1"/>
    <property type="molecule type" value="Genomic_DNA"/>
</dbReference>
<comment type="caution">
    <text evidence="11">The sequence shown here is derived from an EMBL/GenBank/DDBJ whole genome shotgun (WGS) entry which is preliminary data.</text>
</comment>
<dbReference type="HAMAP" id="MF_01971">
    <property type="entry name" value="Kynurenine_monooxygenase"/>
    <property type="match status" value="1"/>
</dbReference>
<evidence type="ECO:0000256" key="9">
    <source>
        <dbReference type="HAMAP-Rule" id="MF_01971"/>
    </source>
</evidence>
<evidence type="ECO:0000256" key="4">
    <source>
        <dbReference type="ARBA" id="ARBA00022827"/>
    </source>
</evidence>
<gene>
    <name evidence="9" type="primary">kmo</name>
    <name evidence="11" type="ORF">RM519_03880</name>
</gene>
<proteinExistence type="inferred from homology"/>
<keyword evidence="4 9" id="KW-0274">FAD</keyword>
<dbReference type="PANTHER" id="PTHR46028">
    <property type="entry name" value="KYNURENINE 3-MONOOXYGENASE"/>
    <property type="match status" value="1"/>
</dbReference>
<dbReference type="Proteomes" id="UP001252186">
    <property type="component" value="Unassembled WGS sequence"/>
</dbReference>
<sequence>MDTSKEKILIIGAGLCGSLLALRLAQRGYQIELREERSDLRKTDISAGKSINLAFSDRGIKALKLAGVVDKVFPLCIPMNGRMIHSIEGETFLSSYSGRPGEYINSVSRGELNALLLDEVEKFENVNIVFNSPCTGIELEQNKATFKVDDTIEGFHANVIFGADGVGSVLRKEFFNQREMLFSYSQDFLAHGYKELTIPALDTGGFRTEKKALHIWPRGKYMLIALPNLDGSFTVTLFLEHSGAKYSFEELNSKEKVVSFFREQFADALELMPNLVDDYFENPVGNLGTIKCRPWVYKGKSLLIGDAAHAVVPFYGQGMNASFEDVYVLDGYIEKYEGDWDKVFTAYENERKKDADAIGDLAVENFYEMRDHVANPDFKKKRQIEMELETSFDYYSKYSLVTFREDISYSEAKKKGNYQDKVLLELIVNSEIEKLDLATIFNKIKHDA</sequence>
<evidence type="ECO:0000256" key="3">
    <source>
        <dbReference type="ARBA" id="ARBA00022642"/>
    </source>
</evidence>
<comment type="pathway">
    <text evidence="9">Cofactor biosynthesis; NAD(+) biosynthesis; quinolinate from L-kynurenine: step 1/3.</text>
</comment>
<evidence type="ECO:0000256" key="7">
    <source>
        <dbReference type="ARBA" id="ARBA00023033"/>
    </source>
</evidence>
<reference evidence="11 12" key="1">
    <citation type="submission" date="2023-09" db="EMBL/GenBank/DDBJ databases">
        <authorList>
            <person name="Rey-Velasco X."/>
        </authorList>
    </citation>
    <scope>NUCLEOTIDE SEQUENCE [LARGE SCALE GENOMIC DNA]</scope>
    <source>
        <strain evidence="11 12">P050</strain>
    </source>
</reference>
<evidence type="ECO:0000256" key="2">
    <source>
        <dbReference type="ARBA" id="ARBA00022630"/>
    </source>
</evidence>
<dbReference type="InterPro" id="IPR027545">
    <property type="entry name" value="Kynurenine_monooxygenase"/>
</dbReference>